<dbReference type="GO" id="GO:0020037">
    <property type="term" value="F:heme binding"/>
    <property type="evidence" value="ECO:0007669"/>
    <property type="project" value="InterPro"/>
</dbReference>
<accession>A0A6I9TF64</accession>
<dbReference type="OrthoDB" id="1470350at2759"/>
<keyword evidence="11 13" id="KW-0472">Membrane</keyword>
<keyword evidence="10" id="KW-0503">Monooxygenase</keyword>
<dbReference type="KEGG" id="sind:105166192"/>
<comment type="subcellular location">
    <subcellularLocation>
        <location evidence="2">Membrane</location>
        <topology evidence="2">Single-pass membrane protein</topology>
    </subcellularLocation>
</comment>
<keyword evidence="6 12" id="KW-0479">Metal-binding</keyword>
<dbReference type="GeneID" id="105166192"/>
<dbReference type="CDD" id="cd11064">
    <property type="entry name" value="CYP86A"/>
    <property type="match status" value="1"/>
</dbReference>
<evidence type="ECO:0000313" key="14">
    <source>
        <dbReference type="Proteomes" id="UP000504604"/>
    </source>
</evidence>
<keyword evidence="4 12" id="KW-0349">Heme</keyword>
<dbReference type="InterPro" id="IPR036396">
    <property type="entry name" value="Cyt_P450_sf"/>
</dbReference>
<dbReference type="PRINTS" id="PR00385">
    <property type="entry name" value="P450"/>
</dbReference>
<evidence type="ECO:0000256" key="6">
    <source>
        <dbReference type="ARBA" id="ARBA00022723"/>
    </source>
</evidence>
<dbReference type="InterPro" id="IPR001128">
    <property type="entry name" value="Cyt_P450"/>
</dbReference>
<organism evidence="14 15">
    <name type="scientific">Sesamum indicum</name>
    <name type="common">Oriental sesame</name>
    <name type="synonym">Sesamum orientale</name>
    <dbReference type="NCBI Taxonomy" id="4182"/>
    <lineage>
        <taxon>Eukaryota</taxon>
        <taxon>Viridiplantae</taxon>
        <taxon>Streptophyta</taxon>
        <taxon>Embryophyta</taxon>
        <taxon>Tracheophyta</taxon>
        <taxon>Spermatophyta</taxon>
        <taxon>Magnoliopsida</taxon>
        <taxon>eudicotyledons</taxon>
        <taxon>Gunneridae</taxon>
        <taxon>Pentapetalae</taxon>
        <taxon>asterids</taxon>
        <taxon>lamiids</taxon>
        <taxon>Lamiales</taxon>
        <taxon>Pedaliaceae</taxon>
        <taxon>Sesamum</taxon>
    </lineage>
</organism>
<keyword evidence="5 13" id="KW-0812">Transmembrane</keyword>
<dbReference type="GO" id="GO:0016020">
    <property type="term" value="C:membrane"/>
    <property type="evidence" value="ECO:0007669"/>
    <property type="project" value="UniProtKB-SubCell"/>
</dbReference>
<evidence type="ECO:0000256" key="3">
    <source>
        <dbReference type="ARBA" id="ARBA00010617"/>
    </source>
</evidence>
<reference evidence="15" key="2">
    <citation type="submission" date="2025-08" db="UniProtKB">
        <authorList>
            <consortium name="RefSeq"/>
        </authorList>
    </citation>
    <scope>IDENTIFICATION</scope>
</reference>
<dbReference type="FunFam" id="1.10.630.10:FF:000044">
    <property type="entry name" value="Cytochrome P450"/>
    <property type="match status" value="1"/>
</dbReference>
<evidence type="ECO:0000313" key="15">
    <source>
        <dbReference type="RefSeq" id="XP_011083758.1"/>
    </source>
</evidence>
<dbReference type="Gene3D" id="1.10.630.10">
    <property type="entry name" value="Cytochrome P450"/>
    <property type="match status" value="1"/>
</dbReference>
<dbReference type="RefSeq" id="XP_011083758.1">
    <property type="nucleotide sequence ID" value="XM_011085456.2"/>
</dbReference>
<gene>
    <name evidence="15" type="primary">LOC105166192</name>
</gene>
<evidence type="ECO:0000256" key="2">
    <source>
        <dbReference type="ARBA" id="ARBA00004167"/>
    </source>
</evidence>
<dbReference type="FunCoup" id="A0A6I9TF64">
    <property type="interactions" value="121"/>
</dbReference>
<protein>
    <submittedName>
        <fullName evidence="15">Cytochrome P450 94B3</fullName>
    </submittedName>
</protein>
<dbReference type="PRINTS" id="PR00463">
    <property type="entry name" value="EP450I"/>
</dbReference>
<dbReference type="SUPFAM" id="SSF48264">
    <property type="entry name" value="Cytochrome P450"/>
    <property type="match status" value="1"/>
</dbReference>
<dbReference type="Proteomes" id="UP000504604">
    <property type="component" value="Linkage group LG1"/>
</dbReference>
<evidence type="ECO:0000256" key="10">
    <source>
        <dbReference type="ARBA" id="ARBA00023033"/>
    </source>
</evidence>
<evidence type="ECO:0000256" key="11">
    <source>
        <dbReference type="ARBA" id="ARBA00023136"/>
    </source>
</evidence>
<comment type="similarity">
    <text evidence="3">Belongs to the cytochrome P450 family.</text>
</comment>
<keyword evidence="9 12" id="KW-0408">Iron</keyword>
<evidence type="ECO:0000256" key="12">
    <source>
        <dbReference type="PIRSR" id="PIRSR602401-1"/>
    </source>
</evidence>
<dbReference type="GO" id="GO:0004497">
    <property type="term" value="F:monooxygenase activity"/>
    <property type="evidence" value="ECO:0007669"/>
    <property type="project" value="UniProtKB-KW"/>
</dbReference>
<dbReference type="GO" id="GO:0016705">
    <property type="term" value="F:oxidoreductase activity, acting on paired donors, with incorporation or reduction of molecular oxygen"/>
    <property type="evidence" value="ECO:0007669"/>
    <property type="project" value="InterPro"/>
</dbReference>
<dbReference type="PANTHER" id="PTHR24296">
    <property type="entry name" value="CYTOCHROME P450"/>
    <property type="match status" value="1"/>
</dbReference>
<evidence type="ECO:0000256" key="1">
    <source>
        <dbReference type="ARBA" id="ARBA00001971"/>
    </source>
</evidence>
<keyword evidence="7 13" id="KW-1133">Transmembrane helix</keyword>
<name>A0A6I9TF64_SESIN</name>
<dbReference type="Pfam" id="PF00067">
    <property type="entry name" value="p450"/>
    <property type="match status" value="1"/>
</dbReference>
<feature type="transmembrane region" description="Helical" evidence="13">
    <location>
        <begin position="48"/>
        <end position="74"/>
    </location>
</feature>
<evidence type="ECO:0000256" key="4">
    <source>
        <dbReference type="ARBA" id="ARBA00022617"/>
    </source>
</evidence>
<dbReference type="AlphaFoldDB" id="A0A6I9TF64"/>
<dbReference type="GO" id="GO:0005506">
    <property type="term" value="F:iron ion binding"/>
    <property type="evidence" value="ECO:0007669"/>
    <property type="project" value="InterPro"/>
</dbReference>
<keyword evidence="14" id="KW-1185">Reference proteome</keyword>
<evidence type="ECO:0000256" key="5">
    <source>
        <dbReference type="ARBA" id="ARBA00022692"/>
    </source>
</evidence>
<dbReference type="InterPro" id="IPR002401">
    <property type="entry name" value="Cyt_P450_E_grp-I"/>
</dbReference>
<evidence type="ECO:0000256" key="13">
    <source>
        <dbReference type="SAM" id="Phobius"/>
    </source>
</evidence>
<evidence type="ECO:0000256" key="8">
    <source>
        <dbReference type="ARBA" id="ARBA00023002"/>
    </source>
</evidence>
<keyword evidence="8" id="KW-0560">Oxidoreductase</keyword>
<proteinExistence type="inferred from homology"/>
<reference evidence="14" key="1">
    <citation type="submission" date="2024-10" db="UniProtKB">
        <authorList>
            <consortium name="RefSeq"/>
        </authorList>
    </citation>
    <scope>NUCLEOTIDE SEQUENCE [LARGE SCALE GENOMIC DNA]</scope>
    <source>
        <strain evidence="14">cv. Zhongzhi No. 13</strain>
    </source>
</reference>
<comment type="cofactor">
    <cofactor evidence="1 12">
        <name>heme</name>
        <dbReference type="ChEBI" id="CHEBI:30413"/>
    </cofactor>
</comment>
<feature type="binding site" description="axial binding residue" evidence="12">
    <location>
        <position position="490"/>
    </location>
    <ligand>
        <name>heme</name>
        <dbReference type="ChEBI" id="CHEBI:30413"/>
    </ligand>
    <ligandPart>
        <name>Fe</name>
        <dbReference type="ChEBI" id="CHEBI:18248"/>
    </ligandPart>
</feature>
<evidence type="ECO:0000256" key="9">
    <source>
        <dbReference type="ARBA" id="ARBA00023004"/>
    </source>
</evidence>
<dbReference type="InParanoid" id="A0A6I9TF64"/>
<evidence type="ECO:0000256" key="7">
    <source>
        <dbReference type="ARBA" id="ARBA00022989"/>
    </source>
</evidence>
<sequence length="545" mass="61398">MLRSLSLSLSIYIYISDHTLFSSLKISLNSCLHFNLNLSLSLSLIPTMVFSLLLSVITLGSLILSLLSSLSLFFNKLHLKIRKFALYSCPSIGCLIAFYKNRRRLLDWYTELLSQSETQTIVVHRLGAPRTIVTANPDNVEYILKTNFANFPKGKPFTELLGDFLGLGIFNVDGEKWSIQRKLASHEFSAKSLREFVVKVLEDEVESRLIPILDDAAENDRIIDMQEVLRRFAFDTICKVSLGMDPLCLDLARPPPPLASAFDAASAISAMRGTAPVFAVWKLKRTLNVGLEKELKEAVKLVHGCVDEMIRSKKGTMGGNSGGDLLSRFLESGLDDEMVRDMVISFLMAGRDTTSAAVTWLFWLLTGHRGIEKQVVDEITSMKNGGEQLGFDDLKGLNFIKACLCDDMRLYPPVVWDSKHAVKDDVLPDGTPVYRGNRVTYFQYGMGRMEEVWGKDRLEFRPERWLDESGMVKMVSPYKFAVFQAGPRVCLGKEMAFIQMKYVVASVLRRFELHPVRSEPPVFVPLLTAYMGGGFNVRVQRRGQQ</sequence>